<sequence length="99" mass="10929">MDKAADRSMPCWVMPTAMPPMKLTKMMMMPAMASPLMNFIAPSKEPYSWLSRSSTLRRSRAPSASMMPALRSASMLICLPGMPSSEKRAATSATRSDPW</sequence>
<name>A0A3S4LIV7_CHRVL</name>
<dbReference type="AlphaFoldDB" id="A0A3S4LIV7"/>
<evidence type="ECO:0000313" key="1">
    <source>
        <dbReference type="EMBL" id="VEB43318.1"/>
    </source>
</evidence>
<organism evidence="1 2">
    <name type="scientific">Chromobacterium violaceum</name>
    <dbReference type="NCBI Taxonomy" id="536"/>
    <lineage>
        <taxon>Bacteria</taxon>
        <taxon>Pseudomonadati</taxon>
        <taxon>Pseudomonadota</taxon>
        <taxon>Betaproteobacteria</taxon>
        <taxon>Neisseriales</taxon>
        <taxon>Chromobacteriaceae</taxon>
        <taxon>Chromobacterium</taxon>
    </lineage>
</organism>
<proteinExistence type="predicted"/>
<reference evidence="1 2" key="1">
    <citation type="submission" date="2018-12" db="EMBL/GenBank/DDBJ databases">
        <authorList>
            <consortium name="Pathogen Informatics"/>
        </authorList>
    </citation>
    <scope>NUCLEOTIDE SEQUENCE [LARGE SCALE GENOMIC DNA]</scope>
    <source>
        <strain evidence="1 2">NCTC9695</strain>
    </source>
</reference>
<evidence type="ECO:0000313" key="2">
    <source>
        <dbReference type="Proteomes" id="UP000275777"/>
    </source>
</evidence>
<accession>A0A3S4LIV7</accession>
<protein>
    <submittedName>
        <fullName evidence="1">Uncharacterized protein</fullName>
    </submittedName>
</protein>
<gene>
    <name evidence="1" type="ORF">NCTC9695_03774</name>
</gene>
<dbReference type="EMBL" id="LR134182">
    <property type="protein sequence ID" value="VEB43318.1"/>
    <property type="molecule type" value="Genomic_DNA"/>
</dbReference>
<dbReference type="AntiFam" id="ANF00104">
    <property type="entry name" value="Shadow ORF (opposite FlhA)"/>
</dbReference>
<dbReference type="Proteomes" id="UP000275777">
    <property type="component" value="Chromosome"/>
</dbReference>